<evidence type="ECO:0000313" key="3">
    <source>
        <dbReference type="Proteomes" id="UP000654123"/>
    </source>
</evidence>
<reference evidence="2" key="1">
    <citation type="journal article" date="2014" name="Int. J. Syst. Evol. Microbiol.">
        <title>Complete genome sequence of Corynebacterium casei LMG S-19264T (=DSM 44701T), isolated from a smear-ripened cheese.</title>
        <authorList>
            <consortium name="US DOE Joint Genome Institute (JGI-PGF)"/>
            <person name="Walter F."/>
            <person name="Albersmeier A."/>
            <person name="Kalinowski J."/>
            <person name="Ruckert C."/>
        </authorList>
    </citation>
    <scope>NUCLEOTIDE SEQUENCE</scope>
    <source>
        <strain evidence="2">JCM 4335</strain>
    </source>
</reference>
<dbReference type="SUPFAM" id="SSF53474">
    <property type="entry name" value="alpha/beta-Hydrolases"/>
    <property type="match status" value="1"/>
</dbReference>
<dbReference type="Proteomes" id="UP000654123">
    <property type="component" value="Unassembled WGS sequence"/>
</dbReference>
<dbReference type="InterPro" id="IPR000073">
    <property type="entry name" value="AB_hydrolase_1"/>
</dbReference>
<dbReference type="AlphaFoldDB" id="A0A918B166"/>
<feature type="domain" description="AB hydrolase-1" evidence="1">
    <location>
        <begin position="25"/>
        <end position="163"/>
    </location>
</feature>
<gene>
    <name evidence="2" type="ORF">GCM10010249_31080</name>
</gene>
<name>A0A918B166_9ACTN</name>
<accession>A0A918B166</accession>
<reference evidence="2" key="2">
    <citation type="submission" date="2020-09" db="EMBL/GenBank/DDBJ databases">
        <authorList>
            <person name="Sun Q."/>
            <person name="Ohkuma M."/>
        </authorList>
    </citation>
    <scope>NUCLEOTIDE SEQUENCE</scope>
    <source>
        <strain evidence="2">JCM 4335</strain>
    </source>
</reference>
<dbReference type="Pfam" id="PF00561">
    <property type="entry name" value="Abhydrolase_1"/>
    <property type="match status" value="1"/>
</dbReference>
<sequence>MNPCTSGTLAVPGARIHFEVRGEGPLLLLVAGGNSDAAVFKRLAAFLAADHRVITYDPRGNSRSALDGPPAEQRIEEHADDASRLLDHLAGPAEPAEVFGSCSGGLVALELAVRDPDRVRRTVAHEPPALTVLPDARDHLALVDEVGETFRRAGPAPALRVLRALYGGAPAPTLPEAHDNTAFFLAHVLRPATRFVPDLAALAAVAQRVALAGGRDSRTHVVHRPAVVLAERLGGQMALFPGGHTGYARRPGAFARRLVEVLAALPGAVTEPGTVTVPGTAAVPGAVAGAGGERWRER</sequence>
<keyword evidence="3" id="KW-1185">Reference proteome</keyword>
<dbReference type="InterPro" id="IPR050471">
    <property type="entry name" value="AB_hydrolase"/>
</dbReference>
<protein>
    <submittedName>
        <fullName evidence="2">Hydrolase</fullName>
    </submittedName>
</protein>
<dbReference type="RefSeq" id="WP_189534054.1">
    <property type="nucleotide sequence ID" value="NZ_BMSV01000005.1"/>
</dbReference>
<dbReference type="PANTHER" id="PTHR43433:SF5">
    <property type="entry name" value="AB HYDROLASE-1 DOMAIN-CONTAINING PROTEIN"/>
    <property type="match status" value="1"/>
</dbReference>
<dbReference type="EMBL" id="BMSV01000005">
    <property type="protein sequence ID" value="GGQ10161.1"/>
    <property type="molecule type" value="Genomic_DNA"/>
</dbReference>
<dbReference type="PANTHER" id="PTHR43433">
    <property type="entry name" value="HYDROLASE, ALPHA/BETA FOLD FAMILY PROTEIN"/>
    <property type="match status" value="1"/>
</dbReference>
<evidence type="ECO:0000313" key="2">
    <source>
        <dbReference type="EMBL" id="GGQ10161.1"/>
    </source>
</evidence>
<dbReference type="Gene3D" id="3.40.50.1820">
    <property type="entry name" value="alpha/beta hydrolase"/>
    <property type="match status" value="1"/>
</dbReference>
<dbReference type="GO" id="GO:0004806">
    <property type="term" value="F:triacylglycerol lipase activity"/>
    <property type="evidence" value="ECO:0007669"/>
    <property type="project" value="TreeGrafter"/>
</dbReference>
<evidence type="ECO:0000259" key="1">
    <source>
        <dbReference type="Pfam" id="PF00561"/>
    </source>
</evidence>
<comment type="caution">
    <text evidence="2">The sequence shown here is derived from an EMBL/GenBank/DDBJ whole genome shotgun (WGS) entry which is preliminary data.</text>
</comment>
<dbReference type="InterPro" id="IPR029058">
    <property type="entry name" value="AB_hydrolase_fold"/>
</dbReference>
<dbReference type="GO" id="GO:0046503">
    <property type="term" value="P:glycerolipid catabolic process"/>
    <property type="evidence" value="ECO:0007669"/>
    <property type="project" value="TreeGrafter"/>
</dbReference>
<keyword evidence="2" id="KW-0378">Hydrolase</keyword>
<proteinExistence type="predicted"/>
<organism evidence="2 3">
    <name type="scientific">Streptomyces roseolilacinus</name>
    <dbReference type="NCBI Taxonomy" id="66904"/>
    <lineage>
        <taxon>Bacteria</taxon>
        <taxon>Bacillati</taxon>
        <taxon>Actinomycetota</taxon>
        <taxon>Actinomycetes</taxon>
        <taxon>Kitasatosporales</taxon>
        <taxon>Streptomycetaceae</taxon>
        <taxon>Streptomyces</taxon>
    </lineage>
</organism>